<keyword evidence="1" id="KW-0732">Signal</keyword>
<feature type="domain" description="SCP" evidence="2">
    <location>
        <begin position="62"/>
        <end position="142"/>
    </location>
</feature>
<dbReference type="InterPro" id="IPR014044">
    <property type="entry name" value="CAP_dom"/>
</dbReference>
<name>A0AAU7CKJ5_9BACT</name>
<feature type="signal peptide" evidence="1">
    <location>
        <begin position="1"/>
        <end position="30"/>
    </location>
</feature>
<dbReference type="SUPFAM" id="SSF55797">
    <property type="entry name" value="PR-1-like"/>
    <property type="match status" value="1"/>
</dbReference>
<dbReference type="Pfam" id="PF00188">
    <property type="entry name" value="CAP"/>
    <property type="match status" value="1"/>
</dbReference>
<reference evidence="3" key="1">
    <citation type="submission" date="2024-05" db="EMBL/GenBank/DDBJ databases">
        <title>Planctomycetes of the genus Singulisphaera possess chitinolytic capabilities.</title>
        <authorList>
            <person name="Ivanova A."/>
        </authorList>
    </citation>
    <scope>NUCLEOTIDE SEQUENCE</scope>
    <source>
        <strain evidence="3">Ch08T</strain>
    </source>
</reference>
<dbReference type="AlphaFoldDB" id="A0AAU7CKJ5"/>
<feature type="chain" id="PRO_5043414231" evidence="1">
    <location>
        <begin position="31"/>
        <end position="153"/>
    </location>
</feature>
<dbReference type="Gene3D" id="3.40.33.10">
    <property type="entry name" value="CAP"/>
    <property type="match status" value="1"/>
</dbReference>
<evidence type="ECO:0000256" key="1">
    <source>
        <dbReference type="SAM" id="SignalP"/>
    </source>
</evidence>
<sequence>MPFATLLKMSTVLPFGILGLAMAATQPAQAQQAAPATAAVARPAQTAPVAPAGDPYGFTAWLNATRASYGLPPVGYDPNLTNWASANNGQQQARGMGHHVMGPARRQNAAMGQYASIGAMWMNSPAHRAALLDPSIRWIGIAGLGAYWTFNAY</sequence>
<dbReference type="EMBL" id="CP155447">
    <property type="protein sequence ID" value="XBH05929.1"/>
    <property type="molecule type" value="Genomic_DNA"/>
</dbReference>
<dbReference type="CDD" id="cd05379">
    <property type="entry name" value="CAP_bacterial"/>
    <property type="match status" value="1"/>
</dbReference>
<proteinExistence type="predicted"/>
<accession>A0AAU7CKJ5</accession>
<evidence type="ECO:0000259" key="2">
    <source>
        <dbReference type="Pfam" id="PF00188"/>
    </source>
</evidence>
<organism evidence="3">
    <name type="scientific">Singulisphaera sp. Ch08</name>
    <dbReference type="NCBI Taxonomy" id="3120278"/>
    <lineage>
        <taxon>Bacteria</taxon>
        <taxon>Pseudomonadati</taxon>
        <taxon>Planctomycetota</taxon>
        <taxon>Planctomycetia</taxon>
        <taxon>Isosphaerales</taxon>
        <taxon>Isosphaeraceae</taxon>
        <taxon>Singulisphaera</taxon>
    </lineage>
</organism>
<evidence type="ECO:0000313" key="3">
    <source>
        <dbReference type="EMBL" id="XBH05929.1"/>
    </source>
</evidence>
<protein>
    <submittedName>
        <fullName evidence="3">CAP domain-containing protein</fullName>
    </submittedName>
</protein>
<dbReference type="InterPro" id="IPR035940">
    <property type="entry name" value="CAP_sf"/>
</dbReference>
<gene>
    <name evidence="3" type="ORF">V5E97_07820</name>
</gene>
<dbReference type="RefSeq" id="WP_406698779.1">
    <property type="nucleotide sequence ID" value="NZ_CP155447.1"/>
</dbReference>